<dbReference type="AlphaFoldDB" id="O16750"/>
<dbReference type="UCSC" id="F45C12.16">
    <property type="organism name" value="c. elegans"/>
</dbReference>
<protein>
    <submittedName>
        <fullName evidence="3">Receptor L-domain domain-containing protein</fullName>
    </submittedName>
</protein>
<dbReference type="AGR" id="WB:WBGene00018447"/>
<evidence type="ECO:0000313" key="3">
    <source>
        <dbReference type="EMBL" id="CCD71266.1"/>
    </source>
</evidence>
<dbReference type="PIR" id="T32110">
    <property type="entry name" value="T32110"/>
</dbReference>
<sequence>MRNFLLLIVVISMVQTDFQNELDRIILTFSCLPECTFNHSEITSATAQFFPTNCSEICGILVLNENTDLSHSQLKVLFSNITQLSGALRVENTSFTNLSFFTVNEEQGYVYHYCKAYGVSIVNNSQLTDVTFYEMFILYTDETTKECPYRIENNKLLDIYDQICTYYFFSEFYYKIISGNKRDCGCSGSDLFGFNIDQLENCVTLDKLNLTDMNDTSVDLRSLSSTALVQGDVNIQRTNFKNLTFLTLLKEVRGKNGPMMNKILMNIQDNPDMTRLALPNLRILRDYLRSFDTFIGSGKFIVNLENLHSNFCVTYQEMFIFMTQDVYFKNLHANYCEGKEQYVKQALDMYEICWLTTLRALKPNCKIIGGDLKIQSGDEAYVFKLENVQYLFGSVSIHNTNLKNIDFLANLRSMAVLNDEPAIKIVSNQNLKYAYLPVLSTIITKHQRTVVVHNNPLLPSDSFFLYPMRYSTNAKFVGDQFENGTPSGILSFIMMSIYSIFEIFMK</sequence>
<dbReference type="InterPro" id="IPR000494">
    <property type="entry name" value="Rcpt_L-dom"/>
</dbReference>
<dbReference type="InterPro" id="IPR036941">
    <property type="entry name" value="Rcpt_L-dom_sf"/>
</dbReference>
<dbReference type="FunCoup" id="O16750">
    <property type="interactions" value="173"/>
</dbReference>
<keyword evidence="4" id="KW-1185">Reference proteome</keyword>
<dbReference type="HOGENOM" id="CLU_028064_2_0_1"/>
<feature type="signal peptide" evidence="1">
    <location>
        <begin position="1"/>
        <end position="16"/>
    </location>
</feature>
<dbReference type="RefSeq" id="NP_494063.1">
    <property type="nucleotide sequence ID" value="NM_061662.2"/>
</dbReference>
<gene>
    <name evidence="3 5" type="primary">irld-9</name>
    <name evidence="3" type="ORF">CELE_F45C12.16</name>
    <name evidence="5" type="ORF">F45C12.16</name>
</gene>
<dbReference type="Gene3D" id="3.80.20.20">
    <property type="entry name" value="Receptor L-domain"/>
    <property type="match status" value="3"/>
</dbReference>
<accession>O16750</accession>
<reference evidence="3 4" key="1">
    <citation type="journal article" date="1998" name="Science">
        <title>Genome sequence of the nematode C. elegans: a platform for investigating biology.</title>
        <authorList>
            <consortium name="The C. elegans sequencing consortium"/>
            <person name="Sulson J.E."/>
            <person name="Waterston R."/>
        </authorList>
    </citation>
    <scope>NUCLEOTIDE SEQUENCE [LARGE SCALE GENOMIC DNA]</scope>
    <source>
        <strain evidence="3 4">Bristol N2</strain>
    </source>
</reference>
<dbReference type="PaxDb" id="6239-F45C12.16"/>
<evidence type="ECO:0000313" key="4">
    <source>
        <dbReference type="Proteomes" id="UP000001940"/>
    </source>
</evidence>
<keyword evidence="3" id="KW-0675">Receptor</keyword>
<evidence type="ECO:0000256" key="1">
    <source>
        <dbReference type="SAM" id="SignalP"/>
    </source>
</evidence>
<dbReference type="OrthoDB" id="5874299at2759"/>
<proteinExistence type="predicted"/>
<dbReference type="SUPFAM" id="SSF52058">
    <property type="entry name" value="L domain-like"/>
    <property type="match status" value="3"/>
</dbReference>
<dbReference type="GeneID" id="185777"/>
<dbReference type="eggNOG" id="ENOG502TGRV">
    <property type="taxonomic scope" value="Eukaryota"/>
</dbReference>
<feature type="domain" description="Receptor L-domain" evidence="2">
    <location>
        <begin position="207"/>
        <end position="319"/>
    </location>
</feature>
<dbReference type="InterPro" id="IPR053079">
    <property type="entry name" value="SPS2_domain"/>
</dbReference>
<organism evidence="3 4">
    <name type="scientific">Caenorhabditis elegans</name>
    <dbReference type="NCBI Taxonomy" id="6239"/>
    <lineage>
        <taxon>Eukaryota</taxon>
        <taxon>Metazoa</taxon>
        <taxon>Ecdysozoa</taxon>
        <taxon>Nematoda</taxon>
        <taxon>Chromadorea</taxon>
        <taxon>Rhabditida</taxon>
        <taxon>Rhabditina</taxon>
        <taxon>Rhabditomorpha</taxon>
        <taxon>Rhabditoidea</taxon>
        <taxon>Rhabditidae</taxon>
        <taxon>Peloderinae</taxon>
        <taxon>Caenorhabditis</taxon>
    </lineage>
</organism>
<dbReference type="WormBase" id="F45C12.16">
    <property type="protein sequence ID" value="CE10466"/>
    <property type="gene ID" value="WBGene00018447"/>
    <property type="gene designation" value="irld-9"/>
</dbReference>
<feature type="domain" description="Receptor L-domain" evidence="2">
    <location>
        <begin position="364"/>
        <end position="458"/>
    </location>
</feature>
<feature type="domain" description="Receptor L-domain" evidence="2">
    <location>
        <begin position="53"/>
        <end position="134"/>
    </location>
</feature>
<name>O16750_CAEEL</name>
<dbReference type="KEGG" id="cel:CELE_F45C12.16"/>
<dbReference type="InParanoid" id="O16750"/>
<keyword evidence="1" id="KW-0732">Signal</keyword>
<dbReference type="PANTHER" id="PTHR21662">
    <property type="entry name" value="RECEPTOR PROTEIN-TYROSINE KINASE"/>
    <property type="match status" value="1"/>
</dbReference>
<evidence type="ECO:0000313" key="5">
    <source>
        <dbReference type="WormBase" id="F45C12.16"/>
    </source>
</evidence>
<dbReference type="PANTHER" id="PTHR21662:SF6">
    <property type="entry name" value="RECEPTOR L-DOMAIN DOMAIN-CONTAINING PROTEIN"/>
    <property type="match status" value="1"/>
</dbReference>
<dbReference type="EMBL" id="BX284602">
    <property type="protein sequence ID" value="CCD71266.1"/>
    <property type="molecule type" value="Genomic_DNA"/>
</dbReference>
<dbReference type="CTD" id="185777"/>
<dbReference type="Proteomes" id="UP000001940">
    <property type="component" value="Chromosome II"/>
</dbReference>
<dbReference type="Pfam" id="PF01030">
    <property type="entry name" value="Recep_L_domain"/>
    <property type="match status" value="3"/>
</dbReference>
<evidence type="ECO:0000259" key="2">
    <source>
        <dbReference type="Pfam" id="PF01030"/>
    </source>
</evidence>
<dbReference type="SMR" id="O16750"/>
<dbReference type="PhylomeDB" id="O16750"/>
<feature type="chain" id="PRO_5004157057" evidence="1">
    <location>
        <begin position="17"/>
        <end position="506"/>
    </location>
</feature>